<evidence type="ECO:0000313" key="9">
    <source>
        <dbReference type="EMBL" id="SEK68894.1"/>
    </source>
</evidence>
<feature type="transmembrane region" description="Helical" evidence="7">
    <location>
        <begin position="219"/>
        <end position="238"/>
    </location>
</feature>
<accession>A0A1H7J3B2</accession>
<dbReference type="InterPro" id="IPR000515">
    <property type="entry name" value="MetI-like"/>
</dbReference>
<evidence type="ECO:0000256" key="2">
    <source>
        <dbReference type="ARBA" id="ARBA00022448"/>
    </source>
</evidence>
<dbReference type="InterPro" id="IPR035906">
    <property type="entry name" value="MetI-like_sf"/>
</dbReference>
<dbReference type="PROSITE" id="PS50928">
    <property type="entry name" value="ABC_TM1"/>
    <property type="match status" value="1"/>
</dbReference>
<dbReference type="EMBL" id="FOAT01000004">
    <property type="protein sequence ID" value="SEK68894.1"/>
    <property type="molecule type" value="Genomic_DNA"/>
</dbReference>
<evidence type="ECO:0000256" key="5">
    <source>
        <dbReference type="ARBA" id="ARBA00022989"/>
    </source>
</evidence>
<dbReference type="FunFam" id="1.10.3720.10:FF:000003">
    <property type="entry name" value="Aliphatic sulfonate ABC transporter permease"/>
    <property type="match status" value="1"/>
</dbReference>
<keyword evidence="6 7" id="KW-0472">Membrane</keyword>
<keyword evidence="4 7" id="KW-0812">Transmembrane</keyword>
<feature type="transmembrane region" description="Helical" evidence="7">
    <location>
        <begin position="99"/>
        <end position="118"/>
    </location>
</feature>
<dbReference type="Proteomes" id="UP000186015">
    <property type="component" value="Unassembled WGS sequence"/>
</dbReference>
<dbReference type="CDD" id="cd06261">
    <property type="entry name" value="TM_PBP2"/>
    <property type="match status" value="1"/>
</dbReference>
<keyword evidence="5 7" id="KW-1133">Transmembrane helix</keyword>
<feature type="transmembrane region" description="Helical" evidence="7">
    <location>
        <begin position="168"/>
        <end position="192"/>
    </location>
</feature>
<name>A0A1H7J3B2_RUMAL</name>
<protein>
    <submittedName>
        <fullName evidence="9">NitT/TauT family transport system permease protein</fullName>
    </submittedName>
</protein>
<comment type="similarity">
    <text evidence="7">Belongs to the binding-protein-dependent transport system permease family.</text>
</comment>
<dbReference type="GO" id="GO:0005886">
    <property type="term" value="C:plasma membrane"/>
    <property type="evidence" value="ECO:0007669"/>
    <property type="project" value="UniProtKB-SubCell"/>
</dbReference>
<evidence type="ECO:0000259" key="8">
    <source>
        <dbReference type="PROSITE" id="PS50928"/>
    </source>
</evidence>
<dbReference type="PANTHER" id="PTHR30151:SF0">
    <property type="entry name" value="ABC TRANSPORTER PERMEASE PROTEIN MJ0413-RELATED"/>
    <property type="match status" value="1"/>
</dbReference>
<keyword evidence="3" id="KW-1003">Cell membrane</keyword>
<reference evidence="9 10" key="1">
    <citation type="submission" date="2016-10" db="EMBL/GenBank/DDBJ databases">
        <authorList>
            <person name="de Groot N.N."/>
        </authorList>
    </citation>
    <scope>NUCLEOTIDE SEQUENCE [LARGE SCALE GENOMIC DNA]</scope>
    <source>
        <strain evidence="9 10">KH2T6</strain>
    </source>
</reference>
<keyword evidence="2 7" id="KW-0813">Transport</keyword>
<comment type="subcellular location">
    <subcellularLocation>
        <location evidence="1 7">Cell membrane</location>
        <topology evidence="1 7">Multi-pass membrane protein</topology>
    </subcellularLocation>
</comment>
<gene>
    <name evidence="9" type="ORF">SAMN05216469_104191</name>
</gene>
<sequence>MKKLLSLKNVIISVSILILIWQLLFTVSSYDKALFPSPKMAFDALVELIENGKLFENIRTSMYRFVTGYFSSVIVAVVLGLILGRIPKLFQYINPAVQLLRPISPTAWMPFIVLLFGIGDVPAIVIIFIAAFFPVLLSTVSAVGNIDPVYLKVSKNFGIKQPALTWKVIFPAAFPQIANGIHLALGTAWIFLVAGEMVGAQSGLGYQIIDARNNIRADILLATILVIGIIGILLDGLLKLIEKLILKSWGGAA</sequence>
<evidence type="ECO:0000256" key="6">
    <source>
        <dbReference type="ARBA" id="ARBA00023136"/>
    </source>
</evidence>
<dbReference type="Gene3D" id="1.10.3720.10">
    <property type="entry name" value="MetI-like"/>
    <property type="match status" value="1"/>
</dbReference>
<evidence type="ECO:0000256" key="4">
    <source>
        <dbReference type="ARBA" id="ARBA00022692"/>
    </source>
</evidence>
<dbReference type="RefSeq" id="WP_074831613.1">
    <property type="nucleotide sequence ID" value="NZ_FOAT01000004.1"/>
</dbReference>
<evidence type="ECO:0000256" key="1">
    <source>
        <dbReference type="ARBA" id="ARBA00004651"/>
    </source>
</evidence>
<dbReference type="SUPFAM" id="SSF161098">
    <property type="entry name" value="MetI-like"/>
    <property type="match status" value="1"/>
</dbReference>
<organism evidence="9 10">
    <name type="scientific">Ruminococcus albus</name>
    <dbReference type="NCBI Taxonomy" id="1264"/>
    <lineage>
        <taxon>Bacteria</taxon>
        <taxon>Bacillati</taxon>
        <taxon>Bacillota</taxon>
        <taxon>Clostridia</taxon>
        <taxon>Eubacteriales</taxon>
        <taxon>Oscillospiraceae</taxon>
        <taxon>Ruminococcus</taxon>
    </lineage>
</organism>
<evidence type="ECO:0000256" key="3">
    <source>
        <dbReference type="ARBA" id="ARBA00022475"/>
    </source>
</evidence>
<feature type="domain" description="ABC transmembrane type-1" evidence="8">
    <location>
        <begin position="58"/>
        <end position="238"/>
    </location>
</feature>
<feature type="transmembrane region" description="Helical" evidence="7">
    <location>
        <begin position="124"/>
        <end position="147"/>
    </location>
</feature>
<dbReference type="OrthoDB" id="34174at2"/>
<dbReference type="PANTHER" id="PTHR30151">
    <property type="entry name" value="ALKANE SULFONATE ABC TRANSPORTER-RELATED, MEMBRANE SUBUNIT"/>
    <property type="match status" value="1"/>
</dbReference>
<dbReference type="Pfam" id="PF00528">
    <property type="entry name" value="BPD_transp_1"/>
    <property type="match status" value="1"/>
</dbReference>
<evidence type="ECO:0000313" key="10">
    <source>
        <dbReference type="Proteomes" id="UP000186015"/>
    </source>
</evidence>
<proteinExistence type="inferred from homology"/>
<feature type="transmembrane region" description="Helical" evidence="7">
    <location>
        <begin position="69"/>
        <end position="87"/>
    </location>
</feature>
<dbReference type="AlphaFoldDB" id="A0A1H7J3B2"/>
<evidence type="ECO:0000256" key="7">
    <source>
        <dbReference type="RuleBase" id="RU363032"/>
    </source>
</evidence>
<dbReference type="GO" id="GO:0042918">
    <property type="term" value="P:alkanesulfonate transmembrane transport"/>
    <property type="evidence" value="ECO:0007669"/>
    <property type="project" value="UniProtKB-ARBA"/>
</dbReference>